<name>A0AAJ6UW38_POPEU</name>
<feature type="domain" description="Disease resistance protein At4g27190-like leucine-rich repeats" evidence="9">
    <location>
        <begin position="1052"/>
        <end position="1161"/>
    </location>
</feature>
<keyword evidence="3" id="KW-0677">Repeat</keyword>
<evidence type="ECO:0000259" key="10">
    <source>
        <dbReference type="Pfam" id="PF23559"/>
    </source>
</evidence>
<dbReference type="Gene3D" id="1.10.8.430">
    <property type="entry name" value="Helical domain of apoptotic protease-activating factors"/>
    <property type="match status" value="1"/>
</dbReference>
<evidence type="ECO:0000256" key="5">
    <source>
        <dbReference type="ARBA" id="ARBA00022821"/>
    </source>
</evidence>
<dbReference type="InterPro" id="IPR032675">
    <property type="entry name" value="LRR_dom_sf"/>
</dbReference>
<accession>A0AAJ6UW38</accession>
<dbReference type="InterPro" id="IPR002182">
    <property type="entry name" value="NB-ARC"/>
</dbReference>
<feature type="region of interest" description="Disordered" evidence="7">
    <location>
        <begin position="358"/>
        <end position="394"/>
    </location>
</feature>
<keyword evidence="2" id="KW-0433">Leucine-rich repeat</keyword>
<dbReference type="Proteomes" id="UP000694918">
    <property type="component" value="Unplaced"/>
</dbReference>
<gene>
    <name evidence="12" type="primary">LOC105133883</name>
</gene>
<dbReference type="SUPFAM" id="SSF52058">
    <property type="entry name" value="L domain-like"/>
    <property type="match status" value="1"/>
</dbReference>
<evidence type="ECO:0000256" key="7">
    <source>
        <dbReference type="SAM" id="MobiDB-lite"/>
    </source>
</evidence>
<dbReference type="InterPro" id="IPR001611">
    <property type="entry name" value="Leu-rich_rpt"/>
</dbReference>
<keyword evidence="11" id="KW-1185">Reference proteome</keyword>
<dbReference type="Gene3D" id="3.80.10.10">
    <property type="entry name" value="Ribonuclease Inhibitor"/>
    <property type="match status" value="2"/>
</dbReference>
<evidence type="ECO:0000256" key="2">
    <source>
        <dbReference type="ARBA" id="ARBA00022614"/>
    </source>
</evidence>
<dbReference type="Pfam" id="PF00931">
    <property type="entry name" value="NB-ARC"/>
    <property type="match status" value="1"/>
</dbReference>
<feature type="compositionally biased region" description="Polar residues" evidence="7">
    <location>
        <begin position="212"/>
        <end position="227"/>
    </location>
</feature>
<dbReference type="PANTHER" id="PTHR33463:SF187">
    <property type="entry name" value="AND NB-ARC DOMAIN DISEASE RESISTANCE PROTEIN, PUTATIVE-RELATED"/>
    <property type="match status" value="1"/>
</dbReference>
<keyword evidence="6" id="KW-0067">ATP-binding</keyword>
<dbReference type="InterPro" id="IPR036388">
    <property type="entry name" value="WH-like_DNA-bd_sf"/>
</dbReference>
<keyword evidence="4" id="KW-0547">Nucleotide-binding</keyword>
<dbReference type="GO" id="GO:0006952">
    <property type="term" value="P:defense response"/>
    <property type="evidence" value="ECO:0007669"/>
    <property type="project" value="UniProtKB-KW"/>
</dbReference>
<dbReference type="RefSeq" id="XP_011036331.1">
    <property type="nucleotide sequence ID" value="XM_011038029.1"/>
</dbReference>
<evidence type="ECO:0000259" key="8">
    <source>
        <dbReference type="Pfam" id="PF00931"/>
    </source>
</evidence>
<feature type="domain" description="NB-ARC" evidence="8">
    <location>
        <begin position="409"/>
        <end position="574"/>
    </location>
</feature>
<sequence>MVRSTDRFWNDEDMNNGGMKCKFCGHLFSQNTSISRIKWHLSGVKRRGVKICEKVPEEVQDAARAAIDGPPEKINKNEAGSSNNEVTNAISAPAKEQNNEVMHLDMAQQEEAFSPGAFERWMDSITDQEIESMLGRSSPEELLHDAVETVPRTEMVQHLERGSSHERTSINQADEHLGDSSEPSDLLCLGLGRCYDQLCSPPVNNDGMMNEPSINQPDESQGDSSEPTDVLCLRLGRCYDQLCSTVSNDVMMNEVQNMITVRTAPVLQVLEQSNAVHHCLAGDAGRILVGVQGTEQGAGGDGNCSQLEAGNGMGNTGEGSIQHVDRSFSLGRHPVDAHEKRGEATQRIDLVNQSAGFSMEEEDAEDNGGRLVQPGAGTSSSRGLKYNTPETRGDPIPLSSTKLVGRAYEEKKNVIWSLLMDGKFSTIGIYGMGGIGKTTMLQHIHNELLERRNISHHVYWVTVSRDFSINRLQNLVATCLDLDLSKEDDIVRRAVKLSKELVKKQKWILILDDLWNSFELHVVGIPVNLKGCKLIMTTRSEEVCKRMDSQHKIKLTPLCEREAWTLFMKKLGEDKALSLEMEQIAVDVARECAGLPLGIITVARSLRGVDDLHEWRNTLKKLRESKFKDMENEVFRLLKFSYDQLDDLALQHCLLYCALFPEDYIIEREVLINYLIDEGIMKGMTSSQAAFDEGHTMLNKLENVCLLERLGGGIFFKMHDLVRDMVIQIQQENSQIMVKAGVQLKELPDAEEWTENLVRVSLMCNQIEKIPSSHSPRCPNLSTLFLCENTRLQFISDSFVMQLHGLKVLNLSTTSIKKLPDCISDLVSLTVLLLCECQNLRGVPSLRKLRALKRLDLFKTELRKMPQGMKCLSNLWYLRLGSIGKKEFPSGILPKLSQLQVFESSAVINVKGKELGCLRKLESLKCHFEGHSDFVEFLRSPQNQTKSLSKYRIFVGPLDDEDYYGMYMATPSRRKTIVLCNLSINGDGDFQVMFPNDTQKLEIFNCNDGTTLCDISSLIKYATKLEILNIWECNNMESLVLSSWYFCAPPPLPSSNSIFSGLEEFYCRNCKSMKKLLPLVLLPNLEKLVVQECEKMEEIIGTTDEEISSSSSNPITKSTLPKLRILRLKYLPELKSICGVKVICDSLEYIEVDTCEKLKRIPICLPLLENGQPSPPPSLQNIVAYPEEWWETVVEWEHPNAKDVLLPFVRSRAV</sequence>
<dbReference type="Gene3D" id="1.10.10.10">
    <property type="entry name" value="Winged helix-like DNA-binding domain superfamily/Winged helix DNA-binding domain"/>
    <property type="match status" value="1"/>
</dbReference>
<evidence type="ECO:0000313" key="11">
    <source>
        <dbReference type="Proteomes" id="UP000694918"/>
    </source>
</evidence>
<dbReference type="InterPro" id="IPR057135">
    <property type="entry name" value="At4g27190-like_LRR"/>
</dbReference>
<keyword evidence="5" id="KW-0611">Plant defense</keyword>
<dbReference type="Pfam" id="PF23247">
    <property type="entry name" value="LRR_RPS2"/>
    <property type="match status" value="1"/>
</dbReference>
<feature type="domain" description="Disease resistance protein winged helix" evidence="10">
    <location>
        <begin position="659"/>
        <end position="726"/>
    </location>
</feature>
<dbReference type="PRINTS" id="PR00364">
    <property type="entry name" value="DISEASERSIST"/>
</dbReference>
<dbReference type="FunFam" id="1.10.10.10:FF:000322">
    <property type="entry name" value="Probable disease resistance protein At1g63360"/>
    <property type="match status" value="1"/>
</dbReference>
<reference evidence="12" key="1">
    <citation type="submission" date="2025-08" db="UniProtKB">
        <authorList>
            <consortium name="RefSeq"/>
        </authorList>
    </citation>
    <scope>IDENTIFICATION</scope>
</reference>
<dbReference type="Pfam" id="PF13855">
    <property type="entry name" value="LRR_8"/>
    <property type="match status" value="1"/>
</dbReference>
<evidence type="ECO:0000256" key="3">
    <source>
        <dbReference type="ARBA" id="ARBA00022737"/>
    </source>
</evidence>
<evidence type="ECO:0000313" key="12">
    <source>
        <dbReference type="RefSeq" id="XP_011036331.1"/>
    </source>
</evidence>
<dbReference type="Gene3D" id="3.40.50.300">
    <property type="entry name" value="P-loop containing nucleotide triphosphate hydrolases"/>
    <property type="match status" value="1"/>
</dbReference>
<dbReference type="InterPro" id="IPR042197">
    <property type="entry name" value="Apaf_helical"/>
</dbReference>
<comment type="similarity">
    <text evidence="1">Belongs to the disease resistance NB-LRR family.</text>
</comment>
<dbReference type="SUPFAM" id="SSF52540">
    <property type="entry name" value="P-loop containing nucleoside triphosphate hydrolases"/>
    <property type="match status" value="1"/>
</dbReference>
<evidence type="ECO:0000259" key="9">
    <source>
        <dbReference type="Pfam" id="PF23247"/>
    </source>
</evidence>
<dbReference type="FunFam" id="3.40.50.300:FF:001091">
    <property type="entry name" value="Probable disease resistance protein At1g61300"/>
    <property type="match status" value="1"/>
</dbReference>
<dbReference type="InterPro" id="IPR027417">
    <property type="entry name" value="P-loop_NTPase"/>
</dbReference>
<evidence type="ECO:0000256" key="6">
    <source>
        <dbReference type="ARBA" id="ARBA00022840"/>
    </source>
</evidence>
<dbReference type="GO" id="GO:0043531">
    <property type="term" value="F:ADP binding"/>
    <property type="evidence" value="ECO:0007669"/>
    <property type="project" value="InterPro"/>
</dbReference>
<dbReference type="PANTHER" id="PTHR33463">
    <property type="entry name" value="NB-ARC DOMAIN-CONTAINING PROTEIN-RELATED"/>
    <property type="match status" value="1"/>
</dbReference>
<dbReference type="GO" id="GO:0005524">
    <property type="term" value="F:ATP binding"/>
    <property type="evidence" value="ECO:0007669"/>
    <property type="project" value="UniProtKB-KW"/>
</dbReference>
<evidence type="ECO:0000256" key="1">
    <source>
        <dbReference type="ARBA" id="ARBA00008894"/>
    </source>
</evidence>
<dbReference type="AlphaFoldDB" id="A0AAJ6UW38"/>
<evidence type="ECO:0000256" key="4">
    <source>
        <dbReference type="ARBA" id="ARBA00022741"/>
    </source>
</evidence>
<dbReference type="KEGG" id="peu:105133883"/>
<protein>
    <submittedName>
        <fullName evidence="12">Probable disease resistance protein At4g27220</fullName>
    </submittedName>
</protein>
<dbReference type="InterPro" id="IPR050905">
    <property type="entry name" value="Plant_NBS-LRR"/>
</dbReference>
<dbReference type="InterPro" id="IPR058922">
    <property type="entry name" value="WHD_DRP"/>
</dbReference>
<organism evidence="11 12">
    <name type="scientific">Populus euphratica</name>
    <name type="common">Euphrates poplar</name>
    <dbReference type="NCBI Taxonomy" id="75702"/>
    <lineage>
        <taxon>Eukaryota</taxon>
        <taxon>Viridiplantae</taxon>
        <taxon>Streptophyta</taxon>
        <taxon>Embryophyta</taxon>
        <taxon>Tracheophyta</taxon>
        <taxon>Spermatophyta</taxon>
        <taxon>Magnoliopsida</taxon>
        <taxon>eudicotyledons</taxon>
        <taxon>Gunneridae</taxon>
        <taxon>Pentapetalae</taxon>
        <taxon>rosids</taxon>
        <taxon>fabids</taxon>
        <taxon>Malpighiales</taxon>
        <taxon>Salicaceae</taxon>
        <taxon>Saliceae</taxon>
        <taxon>Populus</taxon>
    </lineage>
</organism>
<proteinExistence type="inferred from homology"/>
<dbReference type="Pfam" id="PF23559">
    <property type="entry name" value="WHD_DRP"/>
    <property type="match status" value="1"/>
</dbReference>
<feature type="region of interest" description="Disordered" evidence="7">
    <location>
        <begin position="205"/>
        <end position="227"/>
    </location>
</feature>
<dbReference type="GeneID" id="105133883"/>